<dbReference type="InterPro" id="IPR007867">
    <property type="entry name" value="GMC_OxRtase_C"/>
</dbReference>
<dbReference type="PANTHER" id="PTHR11552">
    <property type="entry name" value="GLUCOSE-METHANOL-CHOLINE GMC OXIDOREDUCTASE"/>
    <property type="match status" value="1"/>
</dbReference>
<dbReference type="Gene3D" id="3.30.560.10">
    <property type="entry name" value="Glucose Oxidase, domain 3"/>
    <property type="match status" value="1"/>
</dbReference>
<comment type="caution">
    <text evidence="6">The sequence shown here is derived from an EMBL/GenBank/DDBJ whole genome shotgun (WGS) entry which is preliminary data.</text>
</comment>
<feature type="signal peptide" evidence="3">
    <location>
        <begin position="1"/>
        <end position="20"/>
    </location>
</feature>
<dbReference type="SUPFAM" id="SSF54373">
    <property type="entry name" value="FAD-linked reductases, C-terminal domain"/>
    <property type="match status" value="1"/>
</dbReference>
<dbReference type="EMBL" id="JBHGVX010000002">
    <property type="protein sequence ID" value="KAL1798793.1"/>
    <property type="molecule type" value="Genomic_DNA"/>
</dbReference>
<accession>A0ABR3URU2</accession>
<keyword evidence="3" id="KW-0732">Signal</keyword>
<dbReference type="InterPro" id="IPR036188">
    <property type="entry name" value="FAD/NAD-bd_sf"/>
</dbReference>
<gene>
    <name evidence="6" type="ORF">ACET3X_002830</name>
</gene>
<protein>
    <recommendedName>
        <fullName evidence="4 5">Glucose-methanol-choline oxidoreductase N-terminal domain-containing protein</fullName>
    </recommendedName>
</protein>
<dbReference type="PROSITE" id="PS00624">
    <property type="entry name" value="GMC_OXRED_2"/>
    <property type="match status" value="1"/>
</dbReference>
<evidence type="ECO:0000313" key="6">
    <source>
        <dbReference type="EMBL" id="KAL1798793.1"/>
    </source>
</evidence>
<dbReference type="PROSITE" id="PS00623">
    <property type="entry name" value="GMC_OXRED_1"/>
    <property type="match status" value="1"/>
</dbReference>
<evidence type="ECO:0000256" key="1">
    <source>
        <dbReference type="ARBA" id="ARBA00010790"/>
    </source>
</evidence>
<evidence type="ECO:0000259" key="5">
    <source>
        <dbReference type="PROSITE" id="PS00624"/>
    </source>
</evidence>
<feature type="domain" description="Glucose-methanol-choline oxidoreductase N-terminal" evidence="5">
    <location>
        <begin position="309"/>
        <end position="323"/>
    </location>
</feature>
<dbReference type="SUPFAM" id="SSF51905">
    <property type="entry name" value="FAD/NAD(P)-binding domain"/>
    <property type="match status" value="1"/>
</dbReference>
<dbReference type="Gene3D" id="3.50.50.60">
    <property type="entry name" value="FAD/NAD(P)-binding domain"/>
    <property type="match status" value="1"/>
</dbReference>
<evidence type="ECO:0000256" key="2">
    <source>
        <dbReference type="RuleBase" id="RU003968"/>
    </source>
</evidence>
<reference evidence="6 7" key="1">
    <citation type="submission" date="2024-09" db="EMBL/GenBank/DDBJ databases">
        <title>T2T genomes of carrot and Alternaria dauci and their utility for understanding host-pathogen interaction during carrot leaf blight disease.</title>
        <authorList>
            <person name="Liu W."/>
            <person name="Xu S."/>
            <person name="Ou C."/>
            <person name="Liu X."/>
            <person name="Zhuang F."/>
            <person name="Deng X.W."/>
        </authorList>
    </citation>
    <scope>NUCLEOTIDE SEQUENCE [LARGE SCALE GENOMIC DNA]</scope>
    <source>
        <strain evidence="6 7">A2016</strain>
    </source>
</reference>
<proteinExistence type="inferred from homology"/>
<dbReference type="PIRSF" id="PIRSF000137">
    <property type="entry name" value="Alcohol_oxidase"/>
    <property type="match status" value="1"/>
</dbReference>
<evidence type="ECO:0000313" key="7">
    <source>
        <dbReference type="Proteomes" id="UP001578633"/>
    </source>
</evidence>
<keyword evidence="2" id="KW-0274">FAD</keyword>
<dbReference type="InterPro" id="IPR012132">
    <property type="entry name" value="GMC_OxRdtase"/>
</dbReference>
<keyword evidence="2" id="KW-0285">Flavoprotein</keyword>
<sequence>MPSLLNLGVTAALSATGLLAHPLSNAQILSRAEDLLPAYDYVIAGAGAAGLTVGNRLSEDPDVTVLIIEAGNFDQNEAALTIPGLAGTAVGTQYDWNISYAAAESLDGRIVSIPLGKVVGGSTKLNRMVFDRGSRSDYDAWGELGNEGWNFETLLPYFRKNENFTPPTPEIQAEYNIEINPEYHGEEGYMKSTYPPFFWPTTKNLVQATQELGIPINDQATGNALGGYFCPHNQDPETVTRSSAREAYHASAEARPNYHILTGNLVTRVLTESCSGTDPVKVTGVEFATSANATRQQTTVKREAILAAGALRSPQLLQVSGIGEPSLLESINVETVVDLPGVGYNLHDHPFSVVVNALNTTILTNSLTTNTTFAAQAREQYDNDRSGPLTSPTAEFLLFLPVQTYTNASRTILSQAIAGGPAASLPSNIPAEVARGYEAQFELLNKKLESDDSAMLEIIWSDGTLVLALQHPYSRGSLKASSADIFDTPVADGGFLRNEVDVTLLREAVHFARRFVTAPSILSLNPFEVVPGGNVTADADIDAFIRSSTGSLAHPAGTCKMGPREDGGVVDQNLKVYGVEGLRVVDGSVMPMLPAAHTMVTVYATAEKAADIIKEAAKQSRKV</sequence>
<dbReference type="PANTHER" id="PTHR11552:SF115">
    <property type="entry name" value="DEHYDROGENASE XPTC-RELATED"/>
    <property type="match status" value="1"/>
</dbReference>
<dbReference type="Pfam" id="PF05199">
    <property type="entry name" value="GMC_oxred_C"/>
    <property type="match status" value="1"/>
</dbReference>
<evidence type="ECO:0000256" key="3">
    <source>
        <dbReference type="SAM" id="SignalP"/>
    </source>
</evidence>
<dbReference type="Proteomes" id="UP001578633">
    <property type="component" value="Chromosome 2"/>
</dbReference>
<dbReference type="RefSeq" id="XP_069309377.1">
    <property type="nucleotide sequence ID" value="XM_069449616.1"/>
</dbReference>
<evidence type="ECO:0000259" key="4">
    <source>
        <dbReference type="PROSITE" id="PS00623"/>
    </source>
</evidence>
<dbReference type="InterPro" id="IPR000172">
    <property type="entry name" value="GMC_OxRdtase_N"/>
</dbReference>
<feature type="domain" description="Glucose-methanol-choline oxidoreductase N-terminal" evidence="4">
    <location>
        <begin position="116"/>
        <end position="139"/>
    </location>
</feature>
<dbReference type="GeneID" id="96083152"/>
<dbReference type="Pfam" id="PF00732">
    <property type="entry name" value="GMC_oxred_N"/>
    <property type="match status" value="1"/>
</dbReference>
<keyword evidence="7" id="KW-1185">Reference proteome</keyword>
<feature type="chain" id="PRO_5046460499" description="Glucose-methanol-choline oxidoreductase N-terminal domain-containing protein" evidence="3">
    <location>
        <begin position="21"/>
        <end position="623"/>
    </location>
</feature>
<organism evidence="6 7">
    <name type="scientific">Alternaria dauci</name>
    <dbReference type="NCBI Taxonomy" id="48095"/>
    <lineage>
        <taxon>Eukaryota</taxon>
        <taxon>Fungi</taxon>
        <taxon>Dikarya</taxon>
        <taxon>Ascomycota</taxon>
        <taxon>Pezizomycotina</taxon>
        <taxon>Dothideomycetes</taxon>
        <taxon>Pleosporomycetidae</taxon>
        <taxon>Pleosporales</taxon>
        <taxon>Pleosporineae</taxon>
        <taxon>Pleosporaceae</taxon>
        <taxon>Alternaria</taxon>
        <taxon>Alternaria sect. Porri</taxon>
    </lineage>
</organism>
<name>A0ABR3URU2_9PLEO</name>
<comment type="similarity">
    <text evidence="1 2">Belongs to the GMC oxidoreductase family.</text>
</comment>